<organism evidence="10 11">
    <name type="scientific">Paragonimus heterotremus</name>
    <dbReference type="NCBI Taxonomy" id="100268"/>
    <lineage>
        <taxon>Eukaryota</taxon>
        <taxon>Metazoa</taxon>
        <taxon>Spiralia</taxon>
        <taxon>Lophotrochozoa</taxon>
        <taxon>Platyhelminthes</taxon>
        <taxon>Trematoda</taxon>
        <taxon>Digenea</taxon>
        <taxon>Plagiorchiida</taxon>
        <taxon>Troglotremata</taxon>
        <taxon>Troglotrematidae</taxon>
        <taxon>Paragonimus</taxon>
    </lineage>
</organism>
<dbReference type="AlphaFoldDB" id="A0A8J4SZF2"/>
<dbReference type="EMBL" id="LUCH01001921">
    <property type="protein sequence ID" value="KAF5402266.1"/>
    <property type="molecule type" value="Genomic_DNA"/>
</dbReference>
<dbReference type="InterPro" id="IPR048361">
    <property type="entry name" value="Vps52_C"/>
</dbReference>
<feature type="region of interest" description="Disordered" evidence="7">
    <location>
        <begin position="579"/>
        <end position="598"/>
    </location>
</feature>
<dbReference type="Proteomes" id="UP000748531">
    <property type="component" value="Unassembled WGS sequence"/>
</dbReference>
<name>A0A8J4SZF2_9TREM</name>
<comment type="subcellular location">
    <subcellularLocation>
        <location evidence="1">Golgi apparatus</location>
        <location evidence="1">trans-Golgi network</location>
    </subcellularLocation>
</comment>
<feature type="domain" description="Vps52 C-terminal" evidence="9">
    <location>
        <begin position="648"/>
        <end position="718"/>
    </location>
</feature>
<evidence type="ECO:0000256" key="6">
    <source>
        <dbReference type="ARBA" id="ARBA00023034"/>
    </source>
</evidence>
<evidence type="ECO:0000313" key="11">
    <source>
        <dbReference type="Proteomes" id="UP000748531"/>
    </source>
</evidence>
<dbReference type="PANTHER" id="PTHR14190:SF7">
    <property type="entry name" value="VACUOLAR PROTEIN SORTING-ASSOCIATED PROTEIN 52 HOMOLOG"/>
    <property type="match status" value="1"/>
</dbReference>
<sequence>MPILYSFAASARQTRTIKDTWTMPGSDAPLNEQLKTEIEAIAFKSSVDLREYAAQVDDELLVLEEQLIQKYLSVGPEVASLHKQITACDAILQRMEAILSNFHKDLGTISSEIQDLQTKSAIMNKRLQNRQSVRSELSQFLSDMAIPELLIRHILVTPVTEQDFLEHLHELDHKISFSREQSMAEYRSFEDVNTLLKKLKIKAVTKIREYLLQKIYALRKPLTNYQIPQNQMLKYRFYNEFLLAHDRETAAEIRTEYVNTMSKVYYSYFKAYCSKLNKLQWDTSAEKDMLLGKRLDEQGAQPSTGSAVMGAIGFSVTNTTNNTTSVASSGALPSGGVARLGLFGLGERSQRVLSRSNLEAPIILPHVAAKADVKYPVEVLFRSVQFALLDAACREYFFLSDFFLLSPGSGHPSPSQTPPIQSRAQSGAALAVLFDQVMGRTLAMLHKQIDTRLIPVASHDALGMLICLQLLHAFLRLAHERGVPVMDQFWTTIIETFWVRVTDRLDSHIASLQHDFDVTSFTNGARALANSTAGCGGGSNLPARAYALIRPHPVARRYAELAASLHSIGHGFPGTPLLPDTDNVANRSSPKDSHSAAELSPSYSDFVLTSPHSSPCSGGHPSVVNSSSIAADSASVTAANIVAPPLDARILSRLAQLQTQFEMVLALLADSFPRQRLKCVFLINNYDLVISVLTERGAGDSPEVMRCREAAAKYTNQFIAEALNPYFGSLISFVREVEARQAGITSVFNPDQSEALATARNEEARVTRIIKGFNIDWKNSIEKIHSEIMTEFAHFTLGTDIFQTLLAQLVQHYHRFQQVMTQSPYKTMPVRNQLVNIHHIMNEIKKCKTSF</sequence>
<evidence type="ECO:0000256" key="7">
    <source>
        <dbReference type="SAM" id="MobiDB-lite"/>
    </source>
</evidence>
<evidence type="ECO:0000256" key="5">
    <source>
        <dbReference type="ARBA" id="ARBA00022927"/>
    </source>
</evidence>
<feature type="domain" description="Vps52 coiled-coil" evidence="8">
    <location>
        <begin position="77"/>
        <end position="242"/>
    </location>
</feature>
<evidence type="ECO:0000256" key="1">
    <source>
        <dbReference type="ARBA" id="ARBA00004601"/>
    </source>
</evidence>
<dbReference type="GO" id="GO:0019905">
    <property type="term" value="F:syntaxin binding"/>
    <property type="evidence" value="ECO:0007669"/>
    <property type="project" value="TreeGrafter"/>
</dbReference>
<evidence type="ECO:0000256" key="2">
    <source>
        <dbReference type="ARBA" id="ARBA00008180"/>
    </source>
</evidence>
<keyword evidence="11" id="KW-1185">Reference proteome</keyword>
<keyword evidence="5" id="KW-0653">Protein transport</keyword>
<dbReference type="GO" id="GO:0007041">
    <property type="term" value="P:lysosomal transport"/>
    <property type="evidence" value="ECO:0007669"/>
    <property type="project" value="TreeGrafter"/>
</dbReference>
<accession>A0A8J4SZF2</accession>
<evidence type="ECO:0000256" key="3">
    <source>
        <dbReference type="ARBA" id="ARBA00017083"/>
    </source>
</evidence>
<dbReference type="GO" id="GO:0006896">
    <property type="term" value="P:Golgi to vacuole transport"/>
    <property type="evidence" value="ECO:0007669"/>
    <property type="project" value="TreeGrafter"/>
</dbReference>
<dbReference type="InterPro" id="IPR048319">
    <property type="entry name" value="Vps52_CC"/>
</dbReference>
<dbReference type="PANTHER" id="PTHR14190">
    <property type="entry name" value="SUPPRESSOR OF ACTIN MUTATIONS 2/VACUOLAR PROTEIN SORTING 52"/>
    <property type="match status" value="1"/>
</dbReference>
<keyword evidence="6" id="KW-0333">Golgi apparatus</keyword>
<protein>
    <recommendedName>
        <fullName evidence="3">Vacuolar protein sorting-associated protein 52 homolog</fullName>
    </recommendedName>
</protein>
<feature type="domain" description="Vps52 C-terminal" evidence="9">
    <location>
        <begin position="342"/>
        <end position="575"/>
    </location>
</feature>
<dbReference type="GO" id="GO:0000938">
    <property type="term" value="C:GARP complex"/>
    <property type="evidence" value="ECO:0007669"/>
    <property type="project" value="TreeGrafter"/>
</dbReference>
<dbReference type="OrthoDB" id="19482at2759"/>
<keyword evidence="4" id="KW-0813">Transport</keyword>
<dbReference type="GO" id="GO:0032456">
    <property type="term" value="P:endocytic recycling"/>
    <property type="evidence" value="ECO:0007669"/>
    <property type="project" value="TreeGrafter"/>
</dbReference>
<evidence type="ECO:0000259" key="9">
    <source>
        <dbReference type="Pfam" id="PF20655"/>
    </source>
</evidence>
<gene>
    <name evidence="10" type="ORF">PHET_04155</name>
</gene>
<dbReference type="Pfam" id="PF04129">
    <property type="entry name" value="Vps52_CC"/>
    <property type="match status" value="1"/>
</dbReference>
<evidence type="ECO:0000256" key="4">
    <source>
        <dbReference type="ARBA" id="ARBA00022448"/>
    </source>
</evidence>
<dbReference type="GO" id="GO:0015031">
    <property type="term" value="P:protein transport"/>
    <property type="evidence" value="ECO:0007669"/>
    <property type="project" value="UniProtKB-KW"/>
</dbReference>
<dbReference type="Pfam" id="PF20655">
    <property type="entry name" value="Vps52_C"/>
    <property type="match status" value="2"/>
</dbReference>
<comment type="similarity">
    <text evidence="2">Belongs to the VPS52 family.</text>
</comment>
<evidence type="ECO:0000313" key="10">
    <source>
        <dbReference type="EMBL" id="KAF5402266.1"/>
    </source>
</evidence>
<comment type="caution">
    <text evidence="10">The sequence shown here is derived from an EMBL/GenBank/DDBJ whole genome shotgun (WGS) entry which is preliminary data.</text>
</comment>
<reference evidence="10" key="1">
    <citation type="submission" date="2019-05" db="EMBL/GenBank/DDBJ databases">
        <title>Annotation for the trematode Paragonimus heterotremus.</title>
        <authorList>
            <person name="Choi Y.-J."/>
        </authorList>
    </citation>
    <scope>NUCLEOTIDE SEQUENCE</scope>
    <source>
        <strain evidence="10">LC</strain>
    </source>
</reference>
<dbReference type="InterPro" id="IPR007258">
    <property type="entry name" value="Vps52"/>
</dbReference>
<dbReference type="GO" id="GO:0005829">
    <property type="term" value="C:cytosol"/>
    <property type="evidence" value="ECO:0007669"/>
    <property type="project" value="GOC"/>
</dbReference>
<evidence type="ECO:0000259" key="8">
    <source>
        <dbReference type="Pfam" id="PF04129"/>
    </source>
</evidence>
<proteinExistence type="inferred from homology"/>
<dbReference type="GO" id="GO:0042147">
    <property type="term" value="P:retrograde transport, endosome to Golgi"/>
    <property type="evidence" value="ECO:0007669"/>
    <property type="project" value="TreeGrafter"/>
</dbReference>